<keyword evidence="2" id="KW-1185">Reference proteome</keyword>
<evidence type="ECO:0000313" key="2">
    <source>
        <dbReference type="Proteomes" id="UP000635902"/>
    </source>
</evidence>
<proteinExistence type="predicted"/>
<dbReference type="Pfam" id="PF09438">
    <property type="entry name" value="DUF2017"/>
    <property type="match status" value="1"/>
</dbReference>
<comment type="caution">
    <text evidence="1">The sequence shown here is derived from an EMBL/GenBank/DDBJ whole genome shotgun (WGS) entry which is preliminary data.</text>
</comment>
<evidence type="ECO:0000313" key="1">
    <source>
        <dbReference type="EMBL" id="MBF4553998.1"/>
    </source>
</evidence>
<name>A0ABR9ZKN9_9CORY</name>
<dbReference type="EMBL" id="JADKMY010000002">
    <property type="protein sequence ID" value="MBF4553998.1"/>
    <property type="molecule type" value="Genomic_DNA"/>
</dbReference>
<protein>
    <submittedName>
        <fullName evidence="1">DUF2017 domain-containing protein</fullName>
    </submittedName>
</protein>
<reference evidence="1 2" key="1">
    <citation type="submission" date="2020-10" db="EMBL/GenBank/DDBJ databases">
        <title>Novel species in genus Corynebacterium.</title>
        <authorList>
            <person name="Zhang G."/>
        </authorList>
    </citation>
    <scope>NUCLEOTIDE SEQUENCE [LARGE SCALE GENOMIC DNA]</scope>
    <source>
        <strain evidence="1 2">DSM 45110</strain>
    </source>
</reference>
<organism evidence="1 2">
    <name type="scientific">Corynebacterium suicordis DSM 45110</name>
    <dbReference type="NCBI Taxonomy" id="1121369"/>
    <lineage>
        <taxon>Bacteria</taxon>
        <taxon>Bacillati</taxon>
        <taxon>Actinomycetota</taxon>
        <taxon>Actinomycetes</taxon>
        <taxon>Mycobacteriales</taxon>
        <taxon>Corynebacteriaceae</taxon>
        <taxon>Corynebacterium</taxon>
    </lineage>
</organism>
<dbReference type="RefSeq" id="WP_194556870.1">
    <property type="nucleotide sequence ID" value="NZ_JADKMY010000002.1"/>
</dbReference>
<dbReference type="InterPro" id="IPR018561">
    <property type="entry name" value="AosR"/>
</dbReference>
<dbReference type="Proteomes" id="UP000635902">
    <property type="component" value="Unassembled WGS sequence"/>
</dbReference>
<accession>A0ABR9ZKN9</accession>
<sequence length="203" mass="22873">MDAWSKKKGMMRGTRFITRLDPMEREMLGESASTIADALMERVRTAPKDELAEMTGMTSGHAKAPENAALARLLPSFFKEGQEEVEGDAALMRQLNETDIIRNKLLSLRIVADTLGPDGSVNISLSESEARLWTNALTDIRNYHHQQLQEFILRYGEEDQRCIAAQQYMDWLGGHLDSLLFAMMGDLDIDEDLRDGNGIHDDD</sequence>
<gene>
    <name evidence="1" type="ORF">IRY30_07915</name>
</gene>